<dbReference type="RefSeq" id="WP_183974835.1">
    <property type="nucleotide sequence ID" value="NZ_JACIBY010000005.1"/>
</dbReference>
<dbReference type="GO" id="GO:0016020">
    <property type="term" value="C:membrane"/>
    <property type="evidence" value="ECO:0007669"/>
    <property type="project" value="TreeGrafter"/>
</dbReference>
<evidence type="ECO:0000256" key="1">
    <source>
        <dbReference type="SAM" id="Phobius"/>
    </source>
</evidence>
<reference evidence="3 4" key="1">
    <citation type="submission" date="2020-08" db="EMBL/GenBank/DDBJ databases">
        <title>Genomic Encyclopedia of Type Strains, Phase IV (KMG-IV): sequencing the most valuable type-strain genomes for metagenomic binning, comparative biology and taxonomic classification.</title>
        <authorList>
            <person name="Goeker M."/>
        </authorList>
    </citation>
    <scope>NUCLEOTIDE SEQUENCE [LARGE SCALE GENOMIC DNA]</scope>
    <source>
        <strain evidence="3 4">DSM 17976</strain>
    </source>
</reference>
<protein>
    <submittedName>
        <fullName evidence="3">Peptidoglycan/LPS O-acetylase OafA/YrhL</fullName>
    </submittedName>
</protein>
<evidence type="ECO:0000259" key="2">
    <source>
        <dbReference type="Pfam" id="PF01757"/>
    </source>
</evidence>
<comment type="caution">
    <text evidence="3">The sequence shown here is derived from an EMBL/GenBank/DDBJ whole genome shotgun (WGS) entry which is preliminary data.</text>
</comment>
<dbReference type="GO" id="GO:0016747">
    <property type="term" value="F:acyltransferase activity, transferring groups other than amino-acyl groups"/>
    <property type="evidence" value="ECO:0007669"/>
    <property type="project" value="InterPro"/>
</dbReference>
<proteinExistence type="predicted"/>
<feature type="transmembrane region" description="Helical" evidence="1">
    <location>
        <begin position="12"/>
        <end position="29"/>
    </location>
</feature>
<keyword evidence="1" id="KW-0472">Membrane</keyword>
<name>A0A7W6ER15_9BACT</name>
<dbReference type="EMBL" id="JACIBY010000005">
    <property type="protein sequence ID" value="MBB3838981.1"/>
    <property type="molecule type" value="Genomic_DNA"/>
</dbReference>
<feature type="transmembrane region" description="Helical" evidence="1">
    <location>
        <begin position="152"/>
        <end position="170"/>
    </location>
</feature>
<feature type="transmembrane region" description="Helical" evidence="1">
    <location>
        <begin position="296"/>
        <end position="322"/>
    </location>
</feature>
<feature type="transmembrane region" description="Helical" evidence="1">
    <location>
        <begin position="77"/>
        <end position="97"/>
    </location>
</feature>
<keyword evidence="1" id="KW-0812">Transmembrane</keyword>
<gene>
    <name evidence="3" type="ORF">FHS57_002987</name>
</gene>
<dbReference type="InterPro" id="IPR002656">
    <property type="entry name" value="Acyl_transf_3_dom"/>
</dbReference>
<dbReference type="PANTHER" id="PTHR23028:SF53">
    <property type="entry name" value="ACYL_TRANSF_3 DOMAIN-CONTAINING PROTEIN"/>
    <property type="match status" value="1"/>
</dbReference>
<dbReference type="PANTHER" id="PTHR23028">
    <property type="entry name" value="ACETYLTRANSFERASE"/>
    <property type="match status" value="1"/>
</dbReference>
<feature type="transmembrane region" description="Helical" evidence="1">
    <location>
        <begin position="237"/>
        <end position="255"/>
    </location>
</feature>
<feature type="transmembrane region" description="Helical" evidence="1">
    <location>
        <begin position="182"/>
        <end position="202"/>
    </location>
</feature>
<accession>A0A7W6ER15</accession>
<feature type="transmembrane region" description="Helical" evidence="1">
    <location>
        <begin position="267"/>
        <end position="284"/>
    </location>
</feature>
<dbReference type="GO" id="GO:0000271">
    <property type="term" value="P:polysaccharide biosynthetic process"/>
    <property type="evidence" value="ECO:0007669"/>
    <property type="project" value="TreeGrafter"/>
</dbReference>
<dbReference type="AlphaFoldDB" id="A0A7W6ER15"/>
<dbReference type="Proteomes" id="UP000541352">
    <property type="component" value="Unassembled WGS sequence"/>
</dbReference>
<dbReference type="Pfam" id="PF01757">
    <property type="entry name" value="Acyl_transf_3"/>
    <property type="match status" value="1"/>
</dbReference>
<feature type="domain" description="Acyltransferase 3" evidence="2">
    <location>
        <begin position="7"/>
        <end position="322"/>
    </location>
</feature>
<feature type="transmembrane region" description="Helical" evidence="1">
    <location>
        <begin position="209"/>
        <end position="225"/>
    </location>
</feature>
<evidence type="ECO:0000313" key="3">
    <source>
        <dbReference type="EMBL" id="MBB3838981.1"/>
    </source>
</evidence>
<organism evidence="3 4">
    <name type="scientific">Runella defluvii</name>
    <dbReference type="NCBI Taxonomy" id="370973"/>
    <lineage>
        <taxon>Bacteria</taxon>
        <taxon>Pseudomonadati</taxon>
        <taxon>Bacteroidota</taxon>
        <taxon>Cytophagia</taxon>
        <taxon>Cytophagales</taxon>
        <taxon>Spirosomataceae</taxon>
        <taxon>Runella</taxon>
    </lineage>
</organism>
<feature type="transmembrane region" description="Helical" evidence="1">
    <location>
        <begin position="125"/>
        <end position="145"/>
    </location>
</feature>
<evidence type="ECO:0000313" key="4">
    <source>
        <dbReference type="Proteomes" id="UP000541352"/>
    </source>
</evidence>
<sequence>MHQRLATLDTFRGVAALAVVLFHLTLHQYDAPFHLNWGATGVDLFFIISGFVIFLTLNKTQSVLDFVVARFSRLYPVYWAAVTLTALFMAIGSWLGYSQISLGEYIANMTMFQYYFGIRDLDGSYWTLIVEMLFYGVMLLGLWLNQLGRLEWYGLGLVMVQIILHGWVRVAAPSVYEAILKGFPLLNHFQLFWAGILFYKMFTQGYDRWRLVGVAIAYGVTLYLYDKTGRSNLFLSFWEYSVTTTVYFVLFFLFVSHKLEWINNRVTLYLGTISYSLYVIHHYFTVGVITVLKDKFGWSFVQASTVALAAAFVLATAITYFIEKPSLQYLRVWYKNRKASYQTL</sequence>
<dbReference type="InterPro" id="IPR050879">
    <property type="entry name" value="Acyltransferase_3"/>
</dbReference>
<keyword evidence="1" id="KW-1133">Transmembrane helix</keyword>
<keyword evidence="4" id="KW-1185">Reference proteome</keyword>
<feature type="transmembrane region" description="Helical" evidence="1">
    <location>
        <begin position="35"/>
        <end position="57"/>
    </location>
</feature>